<gene>
    <name evidence="2" type="ORF">EST38_g7812</name>
</gene>
<sequence length="180" mass="19710">MKVINERAAPPSQADAPSTSGTPTAASNPAESASSPQQEGSKASDPKEDADLHDKFQYVCFLMQCLSELLLSYDACKVAFLSYSPNKQTQTPAKETSHNRFRTATLHLFFTDLVTSGTLNPQPRAKLRSRMMLCDWAITVIISLSSRKNNAEVPAHVSKTMLEKNFVSTLTTALSELDLN</sequence>
<evidence type="ECO:0000313" key="2">
    <source>
        <dbReference type="EMBL" id="RXW18039.1"/>
    </source>
</evidence>
<reference evidence="2 3" key="1">
    <citation type="submission" date="2019-01" db="EMBL/GenBank/DDBJ databases">
        <title>Draft genome sequence of Psathyrella aberdarensis IHI B618.</title>
        <authorList>
            <person name="Buettner E."/>
            <person name="Kellner H."/>
        </authorList>
    </citation>
    <scope>NUCLEOTIDE SEQUENCE [LARGE SCALE GENOMIC DNA]</scope>
    <source>
        <strain evidence="2 3">IHI B618</strain>
    </source>
</reference>
<keyword evidence="3" id="KW-1185">Reference proteome</keyword>
<feature type="compositionally biased region" description="Low complexity" evidence="1">
    <location>
        <begin position="23"/>
        <end position="36"/>
    </location>
</feature>
<name>A0A4Q2DEQ9_9AGAR</name>
<dbReference type="AlphaFoldDB" id="A0A4Q2DEQ9"/>
<dbReference type="Proteomes" id="UP000290288">
    <property type="component" value="Unassembled WGS sequence"/>
</dbReference>
<accession>A0A4Q2DEQ9</accession>
<feature type="region of interest" description="Disordered" evidence="1">
    <location>
        <begin position="1"/>
        <end position="49"/>
    </location>
</feature>
<proteinExistence type="predicted"/>
<evidence type="ECO:0000313" key="3">
    <source>
        <dbReference type="Proteomes" id="UP000290288"/>
    </source>
</evidence>
<dbReference type="STRING" id="2316362.A0A4Q2DEQ9"/>
<protein>
    <submittedName>
        <fullName evidence="2">Uncharacterized protein</fullName>
    </submittedName>
</protein>
<dbReference type="OrthoDB" id="3365513at2759"/>
<organism evidence="2 3">
    <name type="scientific">Candolleomyces aberdarensis</name>
    <dbReference type="NCBI Taxonomy" id="2316362"/>
    <lineage>
        <taxon>Eukaryota</taxon>
        <taxon>Fungi</taxon>
        <taxon>Dikarya</taxon>
        <taxon>Basidiomycota</taxon>
        <taxon>Agaricomycotina</taxon>
        <taxon>Agaricomycetes</taxon>
        <taxon>Agaricomycetidae</taxon>
        <taxon>Agaricales</taxon>
        <taxon>Agaricineae</taxon>
        <taxon>Psathyrellaceae</taxon>
        <taxon>Candolleomyces</taxon>
    </lineage>
</organism>
<dbReference type="EMBL" id="SDEE01000294">
    <property type="protein sequence ID" value="RXW18039.1"/>
    <property type="molecule type" value="Genomic_DNA"/>
</dbReference>
<comment type="caution">
    <text evidence="2">The sequence shown here is derived from an EMBL/GenBank/DDBJ whole genome shotgun (WGS) entry which is preliminary data.</text>
</comment>
<evidence type="ECO:0000256" key="1">
    <source>
        <dbReference type="SAM" id="MobiDB-lite"/>
    </source>
</evidence>